<dbReference type="AlphaFoldDB" id="A0AAV4MRK9"/>
<name>A0AAV4MRK9_CAEEX</name>
<keyword evidence="2" id="KW-1185">Reference proteome</keyword>
<dbReference type="Proteomes" id="UP001054945">
    <property type="component" value="Unassembled WGS sequence"/>
</dbReference>
<comment type="caution">
    <text evidence="1">The sequence shown here is derived from an EMBL/GenBank/DDBJ whole genome shotgun (WGS) entry which is preliminary data.</text>
</comment>
<proteinExistence type="predicted"/>
<protein>
    <submittedName>
        <fullName evidence="1">Uncharacterized protein</fullName>
    </submittedName>
</protein>
<evidence type="ECO:0000313" key="1">
    <source>
        <dbReference type="EMBL" id="GIX74510.1"/>
    </source>
</evidence>
<sequence length="186" mass="21460">MRIHRGRITILLRVQESKGRRANIPPPHPPPPPPNFLSYHPRSERRALRVVLIFAGHYLQSVSFINRNQFTLQGPYRYISDSKTKRSPPSHLNREIHLQRERERESKHIIFVNFIPEIVLSSQLKYLQPSQIQCIAFNQATKLISHKPPSFDRDCPAGRIRAAFNLPQTLRDIESPFSGGTIPGFV</sequence>
<reference evidence="1 2" key="1">
    <citation type="submission" date="2021-06" db="EMBL/GenBank/DDBJ databases">
        <title>Caerostris extrusa draft genome.</title>
        <authorList>
            <person name="Kono N."/>
            <person name="Arakawa K."/>
        </authorList>
    </citation>
    <scope>NUCLEOTIDE SEQUENCE [LARGE SCALE GENOMIC DNA]</scope>
</reference>
<evidence type="ECO:0000313" key="2">
    <source>
        <dbReference type="Proteomes" id="UP001054945"/>
    </source>
</evidence>
<dbReference type="EMBL" id="BPLR01002509">
    <property type="protein sequence ID" value="GIX74510.1"/>
    <property type="molecule type" value="Genomic_DNA"/>
</dbReference>
<accession>A0AAV4MRK9</accession>
<organism evidence="1 2">
    <name type="scientific">Caerostris extrusa</name>
    <name type="common">Bark spider</name>
    <name type="synonym">Caerostris bankana</name>
    <dbReference type="NCBI Taxonomy" id="172846"/>
    <lineage>
        <taxon>Eukaryota</taxon>
        <taxon>Metazoa</taxon>
        <taxon>Ecdysozoa</taxon>
        <taxon>Arthropoda</taxon>
        <taxon>Chelicerata</taxon>
        <taxon>Arachnida</taxon>
        <taxon>Araneae</taxon>
        <taxon>Araneomorphae</taxon>
        <taxon>Entelegynae</taxon>
        <taxon>Araneoidea</taxon>
        <taxon>Araneidae</taxon>
        <taxon>Caerostris</taxon>
    </lineage>
</organism>
<gene>
    <name evidence="1" type="ORF">CEXT_40041</name>
</gene>